<dbReference type="InterPro" id="IPR050226">
    <property type="entry name" value="NagZ_Beta-hexosaminidase"/>
</dbReference>
<organism evidence="7 8">
    <name type="scientific">Paeniglutamicibacter cryotolerans</name>
    <dbReference type="NCBI Taxonomy" id="670079"/>
    <lineage>
        <taxon>Bacteria</taxon>
        <taxon>Bacillati</taxon>
        <taxon>Actinomycetota</taxon>
        <taxon>Actinomycetes</taxon>
        <taxon>Micrococcales</taxon>
        <taxon>Micrococcaceae</taxon>
        <taxon>Paeniglutamicibacter</taxon>
    </lineage>
</organism>
<dbReference type="SUPFAM" id="SSF51445">
    <property type="entry name" value="(Trans)glycosidases"/>
    <property type="match status" value="1"/>
</dbReference>
<evidence type="ECO:0000256" key="3">
    <source>
        <dbReference type="ARBA" id="ARBA00012663"/>
    </source>
</evidence>
<dbReference type="Proteomes" id="UP000523000">
    <property type="component" value="Unassembled WGS sequence"/>
</dbReference>
<gene>
    <name evidence="7" type="ORF">E9229_001450</name>
</gene>
<dbReference type="Pfam" id="PF00933">
    <property type="entry name" value="Glyco_hydro_3"/>
    <property type="match status" value="1"/>
</dbReference>
<feature type="domain" description="Glycoside hydrolase family 3 N-terminal" evidence="6">
    <location>
        <begin position="16"/>
        <end position="319"/>
    </location>
</feature>
<comment type="similarity">
    <text evidence="2">Belongs to the glycosyl hydrolase 3 family.</text>
</comment>
<dbReference type="EC" id="3.2.1.52" evidence="3"/>
<evidence type="ECO:0000313" key="8">
    <source>
        <dbReference type="Proteomes" id="UP000523000"/>
    </source>
</evidence>
<protein>
    <recommendedName>
        <fullName evidence="3">beta-N-acetylhexosaminidase</fullName>
        <ecNumber evidence="3">3.2.1.52</ecNumber>
    </recommendedName>
</protein>
<evidence type="ECO:0000256" key="1">
    <source>
        <dbReference type="ARBA" id="ARBA00001231"/>
    </source>
</evidence>
<sequence length="323" mass="33487">MMGIPATGADAPTLRILGADHVGNVFLKGRSKLGVSGTRHVVDAVRATGAPAATGGIRRFVATDQEGGAVQVLSGPGFSAMPAGIVQGGWTADRLEASARTWAVELADAGVDVNLAPVTDTVPSAAFAPSNAPIGAFGREFGYTTQTVSTHSLAFSRGMKSGGVQPVVKHFPGLGRVTANTDTTADVLDTVTTRNDQYLQPFAANIEAGNGWVMVSNARYERIDPENIAPFSSKVMEGMLRSDQGFSGIIISDDMCKAVALSAWAYGSRAVNFFNAGGTMMLCVNAAAIPAITRALVAEARESSAFRARIDAAALLVLRAKLG</sequence>
<evidence type="ECO:0000256" key="5">
    <source>
        <dbReference type="ARBA" id="ARBA00023295"/>
    </source>
</evidence>
<keyword evidence="5 7" id="KW-0326">Glycosidase</keyword>
<dbReference type="GO" id="GO:0004563">
    <property type="term" value="F:beta-N-acetylhexosaminidase activity"/>
    <property type="evidence" value="ECO:0007669"/>
    <property type="project" value="UniProtKB-EC"/>
</dbReference>
<name>A0A839QGG7_9MICC</name>
<dbReference type="PANTHER" id="PTHR30480:SF13">
    <property type="entry name" value="BETA-HEXOSAMINIDASE"/>
    <property type="match status" value="1"/>
</dbReference>
<keyword evidence="8" id="KW-1185">Reference proteome</keyword>
<evidence type="ECO:0000259" key="6">
    <source>
        <dbReference type="Pfam" id="PF00933"/>
    </source>
</evidence>
<dbReference type="GO" id="GO:0005975">
    <property type="term" value="P:carbohydrate metabolic process"/>
    <property type="evidence" value="ECO:0007669"/>
    <property type="project" value="InterPro"/>
</dbReference>
<reference evidence="7 8" key="1">
    <citation type="submission" date="2020-08" db="EMBL/GenBank/DDBJ databases">
        <title>Sequencing the genomes of 1000 actinobacteria strains.</title>
        <authorList>
            <person name="Klenk H.-P."/>
        </authorList>
    </citation>
    <scope>NUCLEOTIDE SEQUENCE [LARGE SCALE GENOMIC DNA]</scope>
    <source>
        <strain evidence="7 8">DSM 22826</strain>
    </source>
</reference>
<dbReference type="GO" id="GO:0009254">
    <property type="term" value="P:peptidoglycan turnover"/>
    <property type="evidence" value="ECO:0007669"/>
    <property type="project" value="TreeGrafter"/>
</dbReference>
<dbReference type="EMBL" id="JACHVS010000001">
    <property type="protein sequence ID" value="MBB2995259.1"/>
    <property type="molecule type" value="Genomic_DNA"/>
</dbReference>
<comment type="caution">
    <text evidence="7">The sequence shown here is derived from an EMBL/GenBank/DDBJ whole genome shotgun (WGS) entry which is preliminary data.</text>
</comment>
<evidence type="ECO:0000256" key="4">
    <source>
        <dbReference type="ARBA" id="ARBA00022801"/>
    </source>
</evidence>
<evidence type="ECO:0000313" key="7">
    <source>
        <dbReference type="EMBL" id="MBB2995259.1"/>
    </source>
</evidence>
<dbReference type="InterPro" id="IPR001764">
    <property type="entry name" value="Glyco_hydro_3_N"/>
</dbReference>
<dbReference type="PANTHER" id="PTHR30480">
    <property type="entry name" value="BETA-HEXOSAMINIDASE-RELATED"/>
    <property type="match status" value="1"/>
</dbReference>
<dbReference type="InterPro" id="IPR036962">
    <property type="entry name" value="Glyco_hydro_3_N_sf"/>
</dbReference>
<dbReference type="AlphaFoldDB" id="A0A839QGG7"/>
<accession>A0A839QGG7</accession>
<comment type="catalytic activity">
    <reaction evidence="1">
        <text>Hydrolysis of terminal non-reducing N-acetyl-D-hexosamine residues in N-acetyl-beta-D-hexosaminides.</text>
        <dbReference type="EC" id="3.2.1.52"/>
    </reaction>
</comment>
<keyword evidence="4 7" id="KW-0378">Hydrolase</keyword>
<dbReference type="Gene3D" id="3.20.20.300">
    <property type="entry name" value="Glycoside hydrolase, family 3, N-terminal domain"/>
    <property type="match status" value="1"/>
</dbReference>
<proteinExistence type="inferred from homology"/>
<dbReference type="InterPro" id="IPR017853">
    <property type="entry name" value="GH"/>
</dbReference>
<evidence type="ECO:0000256" key="2">
    <source>
        <dbReference type="ARBA" id="ARBA00005336"/>
    </source>
</evidence>